<comment type="caution">
    <text evidence="1">The sequence shown here is derived from an EMBL/GenBank/DDBJ whole genome shotgun (WGS) entry which is preliminary data.</text>
</comment>
<evidence type="ECO:0000313" key="2">
    <source>
        <dbReference type="Proteomes" id="UP000053690"/>
    </source>
</evidence>
<dbReference type="EMBL" id="LQBP01000003">
    <property type="protein sequence ID" value="KUJ80094.1"/>
    <property type="molecule type" value="Genomic_DNA"/>
</dbReference>
<reference evidence="2" key="1">
    <citation type="submission" date="2015-12" db="EMBL/GenBank/DDBJ databases">
        <authorList>
            <person name="Zhang G."/>
            <person name="Stingl U."/>
        </authorList>
    </citation>
    <scope>NUCLEOTIDE SEQUENCE [LARGE SCALE GENOMIC DNA]</scope>
    <source>
        <strain evidence="2">ZGT108</strain>
    </source>
</reference>
<keyword evidence="2" id="KW-1185">Reference proteome</keyword>
<gene>
    <name evidence="1" type="ORF">AVO44_07985</name>
</gene>
<protein>
    <submittedName>
        <fullName evidence="1">Uncharacterized protein</fullName>
    </submittedName>
</protein>
<name>A0A0X3TWT7_9RHOB</name>
<sequence length="70" mass="7741">MIDGDLERIEPGLRKNELVAQIYHDAISGVGDDWGDYTAIVPLDVGSRSAQGLFRVHHPFHWSGTAQLNP</sequence>
<evidence type="ECO:0000313" key="1">
    <source>
        <dbReference type="EMBL" id="KUJ80094.1"/>
    </source>
</evidence>
<dbReference type="Proteomes" id="UP000053690">
    <property type="component" value="Unassembled WGS sequence"/>
</dbReference>
<organism evidence="1 2">
    <name type="scientific">Ruegeria profundi</name>
    <dbReference type="NCBI Taxonomy" id="1685378"/>
    <lineage>
        <taxon>Bacteria</taxon>
        <taxon>Pseudomonadati</taxon>
        <taxon>Pseudomonadota</taxon>
        <taxon>Alphaproteobacteria</taxon>
        <taxon>Rhodobacterales</taxon>
        <taxon>Roseobacteraceae</taxon>
        <taxon>Ruegeria</taxon>
    </lineage>
</organism>
<accession>A0A0X3TWT7</accession>
<dbReference type="STRING" id="1685378.AVO44_07985"/>
<dbReference type="AlphaFoldDB" id="A0A0X3TWT7"/>
<proteinExistence type="predicted"/>